<accession>A0A0D3K8Q4</accession>
<reference evidence="3" key="2">
    <citation type="submission" date="2024-10" db="UniProtKB">
        <authorList>
            <consortium name="EnsemblProtists"/>
        </authorList>
    </citation>
    <scope>IDENTIFICATION</scope>
</reference>
<evidence type="ECO:0000313" key="3">
    <source>
        <dbReference type="EnsemblProtists" id="EOD32139"/>
    </source>
</evidence>
<name>A0A0D3K8Q4_EMIH1</name>
<dbReference type="RefSeq" id="XP_005784568.1">
    <property type="nucleotide sequence ID" value="XM_005784511.1"/>
</dbReference>
<keyword evidence="4" id="KW-1185">Reference proteome</keyword>
<evidence type="ECO:0000256" key="1">
    <source>
        <dbReference type="SAM" id="MobiDB-lite"/>
    </source>
</evidence>
<sequence length="407" mass="43046">MTDPECAVAGVQLVDDQTSHTLLLFLSFLLLSFVGGAIAIAGAMPPDPSVHWPGHSWIHFMKRLHVIFSIGCFLMNLCACFFSIFALHRTLAGGFDMRGRSAAEVLLRELEYEYVAVSVYYFAGMMLLMGPVGIRCFCMVQQGLRSDTLAAAVMCLIVGVVLLILSFFNAHLVHTPFASFAHLCLRFIELSLARCFGGGKPAVTLLLAWTCQCVSVVLAVCSLIETVPWLYYRELYAEESAHADSDAAAAAAALPSSAEQMQRQQLQPSQPGAAAARPAGVCGSGSSSGRVSWEGGAVGGLSQLRNVRGSMGEVLQSISEPDTPGREEEDGRHGSPPMHCSPPAAAERHAAAPAAWAPALAAAAALDNPRCLTSPKLASGVRASAGLNRRQNSVASSLASIDSLVVD</sequence>
<feature type="transmembrane region" description="Helical" evidence="2">
    <location>
        <begin position="149"/>
        <end position="168"/>
    </location>
</feature>
<evidence type="ECO:0008006" key="5">
    <source>
        <dbReference type="Google" id="ProtNLM"/>
    </source>
</evidence>
<reference evidence="4" key="1">
    <citation type="journal article" date="2013" name="Nature">
        <title>Pan genome of the phytoplankton Emiliania underpins its global distribution.</title>
        <authorList>
            <person name="Read B.A."/>
            <person name="Kegel J."/>
            <person name="Klute M.J."/>
            <person name="Kuo A."/>
            <person name="Lefebvre S.C."/>
            <person name="Maumus F."/>
            <person name="Mayer C."/>
            <person name="Miller J."/>
            <person name="Monier A."/>
            <person name="Salamov A."/>
            <person name="Young J."/>
            <person name="Aguilar M."/>
            <person name="Claverie J.M."/>
            <person name="Frickenhaus S."/>
            <person name="Gonzalez K."/>
            <person name="Herman E.K."/>
            <person name="Lin Y.C."/>
            <person name="Napier J."/>
            <person name="Ogata H."/>
            <person name="Sarno A.F."/>
            <person name="Shmutz J."/>
            <person name="Schroeder D."/>
            <person name="de Vargas C."/>
            <person name="Verret F."/>
            <person name="von Dassow P."/>
            <person name="Valentin K."/>
            <person name="Van de Peer Y."/>
            <person name="Wheeler G."/>
            <person name="Dacks J.B."/>
            <person name="Delwiche C.F."/>
            <person name="Dyhrman S.T."/>
            <person name="Glockner G."/>
            <person name="John U."/>
            <person name="Richards T."/>
            <person name="Worden A.Z."/>
            <person name="Zhang X."/>
            <person name="Grigoriev I.V."/>
            <person name="Allen A.E."/>
            <person name="Bidle K."/>
            <person name="Borodovsky M."/>
            <person name="Bowler C."/>
            <person name="Brownlee C."/>
            <person name="Cock J.M."/>
            <person name="Elias M."/>
            <person name="Gladyshev V.N."/>
            <person name="Groth M."/>
            <person name="Guda C."/>
            <person name="Hadaegh A."/>
            <person name="Iglesias-Rodriguez M.D."/>
            <person name="Jenkins J."/>
            <person name="Jones B.M."/>
            <person name="Lawson T."/>
            <person name="Leese F."/>
            <person name="Lindquist E."/>
            <person name="Lobanov A."/>
            <person name="Lomsadze A."/>
            <person name="Malik S.B."/>
            <person name="Marsh M.E."/>
            <person name="Mackinder L."/>
            <person name="Mock T."/>
            <person name="Mueller-Roeber B."/>
            <person name="Pagarete A."/>
            <person name="Parker M."/>
            <person name="Probert I."/>
            <person name="Quesneville H."/>
            <person name="Raines C."/>
            <person name="Rensing S.A."/>
            <person name="Riano-Pachon D.M."/>
            <person name="Richier S."/>
            <person name="Rokitta S."/>
            <person name="Shiraiwa Y."/>
            <person name="Soanes D.M."/>
            <person name="van der Giezen M."/>
            <person name="Wahlund T.M."/>
            <person name="Williams B."/>
            <person name="Wilson W."/>
            <person name="Wolfe G."/>
            <person name="Wurch L.L."/>
        </authorList>
    </citation>
    <scope>NUCLEOTIDE SEQUENCE</scope>
</reference>
<feature type="compositionally biased region" description="Low complexity" evidence="1">
    <location>
        <begin position="259"/>
        <end position="270"/>
    </location>
</feature>
<protein>
    <recommendedName>
        <fullName evidence="5">THH1/TOM1/TOM3 domain-containing protein</fullName>
    </recommendedName>
</protein>
<feature type="region of interest" description="Disordered" evidence="1">
    <location>
        <begin position="316"/>
        <end position="349"/>
    </location>
</feature>
<dbReference type="Proteomes" id="UP000013827">
    <property type="component" value="Unassembled WGS sequence"/>
</dbReference>
<feature type="transmembrane region" description="Helical" evidence="2">
    <location>
        <begin position="64"/>
        <end position="87"/>
    </location>
</feature>
<evidence type="ECO:0000313" key="4">
    <source>
        <dbReference type="Proteomes" id="UP000013827"/>
    </source>
</evidence>
<organism evidence="3 4">
    <name type="scientific">Emiliania huxleyi (strain CCMP1516)</name>
    <dbReference type="NCBI Taxonomy" id="280463"/>
    <lineage>
        <taxon>Eukaryota</taxon>
        <taxon>Haptista</taxon>
        <taxon>Haptophyta</taxon>
        <taxon>Prymnesiophyceae</taxon>
        <taxon>Isochrysidales</taxon>
        <taxon>Noelaerhabdaceae</taxon>
        <taxon>Emiliania</taxon>
    </lineage>
</organism>
<keyword evidence="2" id="KW-0472">Membrane</keyword>
<dbReference type="PaxDb" id="2903-EOD32139"/>
<feature type="compositionally biased region" description="Basic and acidic residues" evidence="1">
    <location>
        <begin position="323"/>
        <end position="333"/>
    </location>
</feature>
<evidence type="ECO:0000256" key="2">
    <source>
        <dbReference type="SAM" id="Phobius"/>
    </source>
</evidence>
<feature type="transmembrane region" description="Helical" evidence="2">
    <location>
        <begin position="22"/>
        <end position="43"/>
    </location>
</feature>
<dbReference type="KEGG" id="ehx:EMIHUDRAFT_434233"/>
<dbReference type="EnsemblProtists" id="EOD32139">
    <property type="protein sequence ID" value="EOD32139"/>
    <property type="gene ID" value="EMIHUDRAFT_434233"/>
</dbReference>
<feature type="transmembrane region" description="Helical" evidence="2">
    <location>
        <begin position="114"/>
        <end position="137"/>
    </location>
</feature>
<keyword evidence="2" id="KW-0812">Transmembrane</keyword>
<feature type="region of interest" description="Disordered" evidence="1">
    <location>
        <begin position="259"/>
        <end position="281"/>
    </location>
</feature>
<dbReference type="HOGENOM" id="CLU_676953_0_0_1"/>
<dbReference type="AlphaFoldDB" id="A0A0D3K8Q4"/>
<feature type="transmembrane region" description="Helical" evidence="2">
    <location>
        <begin position="206"/>
        <end position="232"/>
    </location>
</feature>
<proteinExistence type="predicted"/>
<dbReference type="GeneID" id="17277411"/>
<keyword evidence="2" id="KW-1133">Transmembrane helix</keyword>